<dbReference type="EMBL" id="CP000613">
    <property type="protein sequence ID" value="ACI98607.1"/>
    <property type="molecule type" value="Genomic_DNA"/>
</dbReference>
<evidence type="ECO:0000256" key="1">
    <source>
        <dbReference type="ARBA" id="ARBA00011051"/>
    </source>
</evidence>
<dbReference type="HOGENOM" id="CLU_046006_15_3_5"/>
<proteinExistence type="inferred from homology"/>
<gene>
    <name evidence="5" type="ordered locus">RC1_1193</name>
</gene>
<dbReference type="eggNOG" id="COG0346">
    <property type="taxonomic scope" value="Bacteria"/>
</dbReference>
<dbReference type="STRING" id="414684.RC1_1193"/>
<comment type="similarity">
    <text evidence="1">Belongs to the bleomycin resistance protein family.</text>
</comment>
<evidence type="ECO:0000313" key="5">
    <source>
        <dbReference type="EMBL" id="ACI98607.1"/>
    </source>
</evidence>
<name>B6IST6_RHOCS</name>
<dbReference type="Pfam" id="PF00903">
    <property type="entry name" value="Glyoxalase"/>
    <property type="match status" value="1"/>
</dbReference>
<dbReference type="PRINTS" id="PR00311">
    <property type="entry name" value="BLEOMYCINRST"/>
</dbReference>
<dbReference type="AlphaFoldDB" id="B6IST6"/>
<dbReference type="InterPro" id="IPR029068">
    <property type="entry name" value="Glyas_Bleomycin-R_OHBP_Dase"/>
</dbReference>
<evidence type="ECO:0000256" key="2">
    <source>
        <dbReference type="ARBA" id="ARBA00021572"/>
    </source>
</evidence>
<feature type="domain" description="VOC" evidence="4">
    <location>
        <begin position="16"/>
        <end position="125"/>
    </location>
</feature>
<dbReference type="PROSITE" id="PS51819">
    <property type="entry name" value="VOC"/>
    <property type="match status" value="1"/>
</dbReference>
<dbReference type="InterPro" id="IPR037523">
    <property type="entry name" value="VOC_core"/>
</dbReference>
<organism evidence="5 6">
    <name type="scientific">Rhodospirillum centenum (strain ATCC 51521 / SW)</name>
    <dbReference type="NCBI Taxonomy" id="414684"/>
    <lineage>
        <taxon>Bacteria</taxon>
        <taxon>Pseudomonadati</taxon>
        <taxon>Pseudomonadota</taxon>
        <taxon>Alphaproteobacteria</taxon>
        <taxon>Rhodospirillales</taxon>
        <taxon>Rhodospirillaceae</taxon>
        <taxon>Rhodospirillum</taxon>
    </lineage>
</organism>
<reference evidence="5 6" key="1">
    <citation type="journal article" date="2010" name="BMC Genomics">
        <title>Metabolic flexibility revealed in the genome of the cyst-forming alpha-1 proteobacterium Rhodospirillum centenum.</title>
        <authorList>
            <person name="Lu Y.K."/>
            <person name="Marden J."/>
            <person name="Han M."/>
            <person name="Swingley W.D."/>
            <person name="Mastrian S.D."/>
            <person name="Chowdhury S.R."/>
            <person name="Hao J."/>
            <person name="Helmy T."/>
            <person name="Kim S."/>
            <person name="Kurdoglu A.A."/>
            <person name="Matthies H.J."/>
            <person name="Rollo D."/>
            <person name="Stothard P."/>
            <person name="Blankenship R.E."/>
            <person name="Bauer C.E."/>
            <person name="Touchman J.W."/>
        </authorList>
    </citation>
    <scope>NUCLEOTIDE SEQUENCE [LARGE SCALE GENOMIC DNA]</scope>
    <source>
        <strain evidence="6">ATCC 51521 / SW</strain>
    </source>
</reference>
<evidence type="ECO:0000256" key="3">
    <source>
        <dbReference type="ARBA" id="ARBA00023251"/>
    </source>
</evidence>
<keyword evidence="6" id="KW-1185">Reference proteome</keyword>
<accession>B6IST6</accession>
<dbReference type="SUPFAM" id="SSF54593">
    <property type="entry name" value="Glyoxalase/Bleomycin resistance protein/Dihydroxybiphenyl dioxygenase"/>
    <property type="match status" value="1"/>
</dbReference>
<dbReference type="Gene3D" id="3.10.180.10">
    <property type="entry name" value="2,3-Dihydroxybiphenyl 1,2-Dioxygenase, domain 1"/>
    <property type="match status" value="1"/>
</dbReference>
<sequence>MRLAGHPSGALAMHVTFGKSTPILRVSDMNRAVVYYTDVLGFRQNWGDSGFSELSRGEANIMLAHGDQGRGEAWLYVGVNDVDALRDEIAPKGAVIRQGPSNYPWGARELHVQDLDGNVLRFGSGATDEPFGPWLDENGIRWVYGADGRWRRSDQTPA</sequence>
<dbReference type="InterPro" id="IPR004360">
    <property type="entry name" value="Glyas_Fos-R_dOase_dom"/>
</dbReference>
<keyword evidence="3" id="KW-0046">Antibiotic resistance</keyword>
<evidence type="ECO:0000313" key="6">
    <source>
        <dbReference type="Proteomes" id="UP000001591"/>
    </source>
</evidence>
<protein>
    <recommendedName>
        <fullName evidence="2">Bleomycin resistance protein</fullName>
    </recommendedName>
</protein>
<dbReference type="Proteomes" id="UP000001591">
    <property type="component" value="Chromosome"/>
</dbReference>
<dbReference type="GO" id="GO:0046677">
    <property type="term" value="P:response to antibiotic"/>
    <property type="evidence" value="ECO:0007669"/>
    <property type="project" value="UniProtKB-KW"/>
</dbReference>
<dbReference type="InterPro" id="IPR000335">
    <property type="entry name" value="Bleomycin-R"/>
</dbReference>
<dbReference type="KEGG" id="rce:RC1_1193"/>
<evidence type="ECO:0000259" key="4">
    <source>
        <dbReference type="PROSITE" id="PS51819"/>
    </source>
</evidence>